<reference evidence="2" key="2">
    <citation type="submission" date="2023-06" db="EMBL/GenBank/DDBJ databases">
        <authorList>
            <consortium name="Lawrence Berkeley National Laboratory"/>
            <person name="Haridas S."/>
            <person name="Hensen N."/>
            <person name="Bonometti L."/>
            <person name="Westerberg I."/>
            <person name="Brannstrom I.O."/>
            <person name="Guillou S."/>
            <person name="Cros-Aarteil S."/>
            <person name="Calhoun S."/>
            <person name="Kuo A."/>
            <person name="Mondo S."/>
            <person name="Pangilinan J."/>
            <person name="Riley R."/>
            <person name="Labutti K."/>
            <person name="Andreopoulos B."/>
            <person name="Lipzen A."/>
            <person name="Chen C."/>
            <person name="Yanf M."/>
            <person name="Daum C."/>
            <person name="Ng V."/>
            <person name="Clum A."/>
            <person name="Steindorff A."/>
            <person name="Ohm R."/>
            <person name="Martin F."/>
            <person name="Silar P."/>
            <person name="Natvig D."/>
            <person name="Lalanne C."/>
            <person name="Gautier V."/>
            <person name="Ament-Velasquez S.L."/>
            <person name="Kruys A."/>
            <person name="Hutchinson M.I."/>
            <person name="Powell A.J."/>
            <person name="Barry K."/>
            <person name="Miller A.N."/>
            <person name="Grigoriev I.V."/>
            <person name="Debuchy R."/>
            <person name="Gladieux P."/>
            <person name="Thoren M.H."/>
            <person name="Johannesson H."/>
        </authorList>
    </citation>
    <scope>NUCLEOTIDE SEQUENCE</scope>
    <source>
        <strain evidence="2">CBS 958.72</strain>
    </source>
</reference>
<evidence type="ECO:0000256" key="1">
    <source>
        <dbReference type="SAM" id="SignalP"/>
    </source>
</evidence>
<keyword evidence="3" id="KW-1185">Reference proteome</keyword>
<dbReference type="AlphaFoldDB" id="A0AAE0TWW9"/>
<protein>
    <submittedName>
        <fullName evidence="2">Uncharacterized protein</fullName>
    </submittedName>
</protein>
<gene>
    <name evidence="2" type="ORF">B0T24DRAFT_686649</name>
</gene>
<proteinExistence type="predicted"/>
<feature type="signal peptide" evidence="1">
    <location>
        <begin position="1"/>
        <end position="17"/>
    </location>
</feature>
<evidence type="ECO:0000313" key="2">
    <source>
        <dbReference type="EMBL" id="KAK3382584.1"/>
    </source>
</evidence>
<name>A0AAE0TWW9_9PEZI</name>
<evidence type="ECO:0000313" key="3">
    <source>
        <dbReference type="Proteomes" id="UP001287356"/>
    </source>
</evidence>
<dbReference type="EMBL" id="JAULSN010000001">
    <property type="protein sequence ID" value="KAK3382584.1"/>
    <property type="molecule type" value="Genomic_DNA"/>
</dbReference>
<sequence length="367" mass="37714">MKHILALLPAFAWLAAATCCRSNQCLREIAVESVPGRDGRDDCSSYLAVTVTPDVHTVYETISDATFDYTTQVESEAVTVTETTTTTTETVLFTDKTTSTAKTEINVSTAIATVVAATQTQISTTTVTKTSPACTSFAKYASACACVGVEPATVTLSTASITVTMTESAPVLSTLISTAESTSTVTVSAVATVSDTTTAVDLVTATSASTTTSTKSITTTTSATATQTASTCLVGASVGAFRANGTQSGSTVFIYANLLNGLTGGITWNGASGSTAASVQNKYVWQLDDAGRLNLAYNVPPYTYHYYAYMSTASAGSNWPQVNTQASVAAQVANGAAAAYVTGCVDSVTGELTLAAAGRTHILWCGQ</sequence>
<keyword evidence="1" id="KW-0732">Signal</keyword>
<organism evidence="2 3">
    <name type="scientific">Lasiosphaeria ovina</name>
    <dbReference type="NCBI Taxonomy" id="92902"/>
    <lineage>
        <taxon>Eukaryota</taxon>
        <taxon>Fungi</taxon>
        <taxon>Dikarya</taxon>
        <taxon>Ascomycota</taxon>
        <taxon>Pezizomycotina</taxon>
        <taxon>Sordariomycetes</taxon>
        <taxon>Sordariomycetidae</taxon>
        <taxon>Sordariales</taxon>
        <taxon>Lasiosphaeriaceae</taxon>
        <taxon>Lasiosphaeria</taxon>
    </lineage>
</organism>
<dbReference type="Proteomes" id="UP001287356">
    <property type="component" value="Unassembled WGS sequence"/>
</dbReference>
<accession>A0AAE0TWW9</accession>
<reference evidence="2" key="1">
    <citation type="journal article" date="2023" name="Mol. Phylogenet. Evol.">
        <title>Genome-scale phylogeny and comparative genomics of the fungal order Sordariales.</title>
        <authorList>
            <person name="Hensen N."/>
            <person name="Bonometti L."/>
            <person name="Westerberg I."/>
            <person name="Brannstrom I.O."/>
            <person name="Guillou S."/>
            <person name="Cros-Aarteil S."/>
            <person name="Calhoun S."/>
            <person name="Haridas S."/>
            <person name="Kuo A."/>
            <person name="Mondo S."/>
            <person name="Pangilinan J."/>
            <person name="Riley R."/>
            <person name="LaButti K."/>
            <person name="Andreopoulos B."/>
            <person name="Lipzen A."/>
            <person name="Chen C."/>
            <person name="Yan M."/>
            <person name="Daum C."/>
            <person name="Ng V."/>
            <person name="Clum A."/>
            <person name="Steindorff A."/>
            <person name="Ohm R.A."/>
            <person name="Martin F."/>
            <person name="Silar P."/>
            <person name="Natvig D.O."/>
            <person name="Lalanne C."/>
            <person name="Gautier V."/>
            <person name="Ament-Velasquez S.L."/>
            <person name="Kruys A."/>
            <person name="Hutchinson M.I."/>
            <person name="Powell A.J."/>
            <person name="Barry K."/>
            <person name="Miller A.N."/>
            <person name="Grigoriev I.V."/>
            <person name="Debuchy R."/>
            <person name="Gladieux P."/>
            <person name="Hiltunen Thoren M."/>
            <person name="Johannesson H."/>
        </authorList>
    </citation>
    <scope>NUCLEOTIDE SEQUENCE</scope>
    <source>
        <strain evidence="2">CBS 958.72</strain>
    </source>
</reference>
<feature type="chain" id="PRO_5041986476" evidence="1">
    <location>
        <begin position="18"/>
        <end position="367"/>
    </location>
</feature>
<comment type="caution">
    <text evidence="2">The sequence shown here is derived from an EMBL/GenBank/DDBJ whole genome shotgun (WGS) entry which is preliminary data.</text>
</comment>